<dbReference type="InterPro" id="IPR003117">
    <property type="entry name" value="cAMP_dep_PK_reg_su_I/II_a/b"/>
</dbReference>
<evidence type="ECO:0000313" key="3">
    <source>
        <dbReference type="Proteomes" id="UP000694563"/>
    </source>
</evidence>
<accession>A0A8C3US14</accession>
<dbReference type="SMART" id="SM00394">
    <property type="entry name" value="RIIa"/>
    <property type="match status" value="1"/>
</dbReference>
<dbReference type="Proteomes" id="UP000694563">
    <property type="component" value="Chromosome 28"/>
</dbReference>
<proteinExistence type="predicted"/>
<reference evidence="2" key="1">
    <citation type="submission" date="2020-10" db="EMBL/GenBank/DDBJ databases">
        <title>Catharus ustulatus (Swainson's thrush) genome, bCatUst1, primary haplotype v2.</title>
        <authorList>
            <person name="Delmore K."/>
            <person name="Vafadar M."/>
            <person name="Formenti G."/>
            <person name="Chow W."/>
            <person name="Pelan S."/>
            <person name="Howe K."/>
            <person name="Rhie A."/>
            <person name="Mountcastle J."/>
            <person name="Haase B."/>
            <person name="Fedrigo O."/>
            <person name="Jarvis E.D."/>
        </authorList>
    </citation>
    <scope>NUCLEOTIDE SEQUENCE [LARGE SCALE GENOMIC DNA]</scope>
</reference>
<reference evidence="2" key="2">
    <citation type="submission" date="2025-08" db="UniProtKB">
        <authorList>
            <consortium name="Ensembl"/>
        </authorList>
    </citation>
    <scope>IDENTIFICATION</scope>
</reference>
<dbReference type="InterPro" id="IPR047579">
    <property type="entry name" value="DD_CABYR_SP17"/>
</dbReference>
<sequence length="193" mass="21336">MSIAYSNTSLRVPAGFRNLLEGLAREVLQEQPTDVVAFAAQHFQKLLEQREGEWPCPAPTPTVPSPAPRCIACSVCDHHGIRLVPSMCPPRSSLSCVPITRASGLSPMSPAPCAHQDQASPGPPFLFLPVKFLFSHTDWFQNPPPPQKKWGLRRSQQLYFRRGLNPPIHAHPVFTPSFLFSITICSARPRHGA</sequence>
<dbReference type="PANTHER" id="PTHR10699">
    <property type="entry name" value="NEUROMODULIN"/>
    <property type="match status" value="1"/>
</dbReference>
<dbReference type="SUPFAM" id="SSF47391">
    <property type="entry name" value="Dimerization-anchoring domain of cAMP-dependent PK regulatory subunit"/>
    <property type="match status" value="1"/>
</dbReference>
<reference evidence="2" key="3">
    <citation type="submission" date="2025-09" db="UniProtKB">
        <authorList>
            <consortium name="Ensembl"/>
        </authorList>
    </citation>
    <scope>IDENTIFICATION</scope>
</reference>
<evidence type="ECO:0000259" key="1">
    <source>
        <dbReference type="SMART" id="SM00394"/>
    </source>
</evidence>
<dbReference type="CDD" id="cd12100">
    <property type="entry name" value="DD_CABYR_SP17"/>
    <property type="match status" value="1"/>
</dbReference>
<organism evidence="2 3">
    <name type="scientific">Catharus ustulatus</name>
    <name type="common">Russet-backed thrush</name>
    <name type="synonym">Hylocichla ustulatus</name>
    <dbReference type="NCBI Taxonomy" id="91951"/>
    <lineage>
        <taxon>Eukaryota</taxon>
        <taxon>Metazoa</taxon>
        <taxon>Chordata</taxon>
        <taxon>Craniata</taxon>
        <taxon>Vertebrata</taxon>
        <taxon>Euteleostomi</taxon>
        <taxon>Archelosauria</taxon>
        <taxon>Archosauria</taxon>
        <taxon>Dinosauria</taxon>
        <taxon>Saurischia</taxon>
        <taxon>Theropoda</taxon>
        <taxon>Coelurosauria</taxon>
        <taxon>Aves</taxon>
        <taxon>Neognathae</taxon>
        <taxon>Neoaves</taxon>
        <taxon>Telluraves</taxon>
        <taxon>Australaves</taxon>
        <taxon>Passeriformes</taxon>
        <taxon>Turdidae</taxon>
        <taxon>Catharus</taxon>
    </lineage>
</organism>
<name>A0A8C3US14_CATUS</name>
<dbReference type="Ensembl" id="ENSCUST00005018708.1">
    <property type="protein sequence ID" value="ENSCUSP00005018033.1"/>
    <property type="gene ID" value="ENSCUSG00005011559.1"/>
</dbReference>
<dbReference type="AlphaFoldDB" id="A0A8C3US14"/>
<dbReference type="PANTHER" id="PTHR10699:SF11">
    <property type="entry name" value="IGLOO, ISOFORM A"/>
    <property type="match status" value="1"/>
</dbReference>
<dbReference type="Pfam" id="PF02197">
    <property type="entry name" value="RIIa"/>
    <property type="match status" value="1"/>
</dbReference>
<protein>
    <recommendedName>
        <fullName evidence="1">RIIa domain-containing protein</fullName>
    </recommendedName>
</protein>
<evidence type="ECO:0000313" key="2">
    <source>
        <dbReference type="Ensembl" id="ENSCUSP00005018033.1"/>
    </source>
</evidence>
<keyword evidence="3" id="KW-1185">Reference proteome</keyword>
<dbReference type="GO" id="GO:0005516">
    <property type="term" value="F:calmodulin binding"/>
    <property type="evidence" value="ECO:0007669"/>
    <property type="project" value="TreeGrafter"/>
</dbReference>
<dbReference type="Gene3D" id="1.20.890.10">
    <property type="entry name" value="cAMP-dependent protein kinase regulatory subunit, dimerization-anchoring domain"/>
    <property type="match status" value="1"/>
</dbReference>
<feature type="domain" description="RIIa" evidence="1">
    <location>
        <begin position="14"/>
        <end position="51"/>
    </location>
</feature>